<dbReference type="InterPro" id="IPR027843">
    <property type="entry name" value="DUF4440"/>
</dbReference>
<protein>
    <recommendedName>
        <fullName evidence="1">DUF4440 domain-containing protein</fullName>
    </recommendedName>
</protein>
<feature type="domain" description="DUF4440" evidence="1">
    <location>
        <begin position="7"/>
        <end position="107"/>
    </location>
</feature>
<organism evidence="2 3">
    <name type="scientific">Secundilactobacillus odoratitofui DSM 19909 = JCM 15043</name>
    <dbReference type="NCBI Taxonomy" id="1423776"/>
    <lineage>
        <taxon>Bacteria</taxon>
        <taxon>Bacillati</taxon>
        <taxon>Bacillota</taxon>
        <taxon>Bacilli</taxon>
        <taxon>Lactobacillales</taxon>
        <taxon>Lactobacillaceae</taxon>
        <taxon>Secundilactobacillus</taxon>
    </lineage>
</organism>
<dbReference type="InterPro" id="IPR032710">
    <property type="entry name" value="NTF2-like_dom_sf"/>
</dbReference>
<name>A0A0R1M239_9LACO</name>
<dbReference type="AlphaFoldDB" id="A0A0R1M239"/>
<dbReference type="Pfam" id="PF14534">
    <property type="entry name" value="DUF4440"/>
    <property type="match status" value="1"/>
</dbReference>
<reference evidence="2 3" key="1">
    <citation type="journal article" date="2015" name="Genome Announc.">
        <title>Expanding the biotechnology potential of lactobacilli through comparative genomics of 213 strains and associated genera.</title>
        <authorList>
            <person name="Sun Z."/>
            <person name="Harris H.M."/>
            <person name="McCann A."/>
            <person name="Guo C."/>
            <person name="Argimon S."/>
            <person name="Zhang W."/>
            <person name="Yang X."/>
            <person name="Jeffery I.B."/>
            <person name="Cooney J.C."/>
            <person name="Kagawa T.F."/>
            <person name="Liu W."/>
            <person name="Song Y."/>
            <person name="Salvetti E."/>
            <person name="Wrobel A."/>
            <person name="Rasinkangas P."/>
            <person name="Parkhill J."/>
            <person name="Rea M.C."/>
            <person name="O'Sullivan O."/>
            <person name="Ritari J."/>
            <person name="Douillard F.P."/>
            <person name="Paul Ross R."/>
            <person name="Yang R."/>
            <person name="Briner A.E."/>
            <person name="Felis G.E."/>
            <person name="de Vos W.M."/>
            <person name="Barrangou R."/>
            <person name="Klaenhammer T.R."/>
            <person name="Caufield P.W."/>
            <person name="Cui Y."/>
            <person name="Zhang H."/>
            <person name="O'Toole P.W."/>
        </authorList>
    </citation>
    <scope>NUCLEOTIDE SEQUENCE [LARGE SCALE GENOMIC DNA]</scope>
    <source>
        <strain evidence="2 3">DSM 19909</strain>
    </source>
</reference>
<evidence type="ECO:0000313" key="3">
    <source>
        <dbReference type="Proteomes" id="UP000051160"/>
    </source>
</evidence>
<dbReference type="Proteomes" id="UP000051160">
    <property type="component" value="Unassembled WGS sequence"/>
</dbReference>
<evidence type="ECO:0000313" key="2">
    <source>
        <dbReference type="EMBL" id="KRK98634.1"/>
    </source>
</evidence>
<dbReference type="SUPFAM" id="SSF54427">
    <property type="entry name" value="NTF2-like"/>
    <property type="match status" value="1"/>
</dbReference>
<dbReference type="PATRIC" id="fig|1423776.4.peg.370"/>
<dbReference type="OrthoDB" id="3253136at2"/>
<dbReference type="EMBL" id="AZEE01000027">
    <property type="protein sequence ID" value="KRK98634.1"/>
    <property type="molecule type" value="Genomic_DNA"/>
</dbReference>
<evidence type="ECO:0000259" key="1">
    <source>
        <dbReference type="Pfam" id="PF14534"/>
    </source>
</evidence>
<comment type="caution">
    <text evidence="2">The sequence shown here is derived from an EMBL/GenBank/DDBJ whole genome shotgun (WGS) entry which is preliminary data.</text>
</comment>
<dbReference type="RefSeq" id="WP_056947060.1">
    <property type="nucleotide sequence ID" value="NZ_AZEE01000027.1"/>
</dbReference>
<dbReference type="Gene3D" id="3.10.450.50">
    <property type="match status" value="1"/>
</dbReference>
<accession>A0A0R1M239</accession>
<dbReference type="STRING" id="1423776.FD04_GL000368"/>
<keyword evidence="3" id="KW-1185">Reference proteome</keyword>
<gene>
    <name evidence="2" type="ORF">FD04_GL000368</name>
</gene>
<sequence length="115" mass="13190">MATLIDFYRQHVTLMVSGDTEALSKLLAPDFYLVHMTGMQQSKAEWLAAIDSGEMQYHEAQEHRVEQLNDNEVLGQNLVDATIWGSRGSWRLQLHAFFSHTPQGWLIEHIEASTY</sequence>
<proteinExistence type="predicted"/>